<reference evidence="3 4" key="1">
    <citation type="submission" date="2016-10" db="EMBL/GenBank/DDBJ databases">
        <authorList>
            <person name="de Groot N.N."/>
        </authorList>
    </citation>
    <scope>NUCLEOTIDE SEQUENCE [LARGE SCALE GENOMIC DNA]</scope>
    <source>
        <strain evidence="3 4">DSM 21799</strain>
    </source>
</reference>
<evidence type="ECO:0000259" key="2">
    <source>
        <dbReference type="Pfam" id="PF09084"/>
    </source>
</evidence>
<feature type="signal peptide" evidence="1">
    <location>
        <begin position="1"/>
        <end position="28"/>
    </location>
</feature>
<dbReference type="Pfam" id="PF09084">
    <property type="entry name" value="NMT1"/>
    <property type="match status" value="1"/>
</dbReference>
<dbReference type="EMBL" id="FNRY01000001">
    <property type="protein sequence ID" value="SEB42019.1"/>
    <property type="molecule type" value="Genomic_DNA"/>
</dbReference>
<protein>
    <submittedName>
        <fullName evidence="3">NitT/TauT family transport system substrate-binding protein</fullName>
    </submittedName>
</protein>
<dbReference type="SUPFAM" id="SSF53850">
    <property type="entry name" value="Periplasmic binding protein-like II"/>
    <property type="match status" value="1"/>
</dbReference>
<evidence type="ECO:0000313" key="4">
    <source>
        <dbReference type="Proteomes" id="UP000199183"/>
    </source>
</evidence>
<dbReference type="PANTHER" id="PTHR31528:SF15">
    <property type="entry name" value="RIBOFLAVIN-BINDING PROTEIN RIBY"/>
    <property type="match status" value="1"/>
</dbReference>
<sequence length="342" mass="35338">MKKPGAVLTALAAFAASALVLSGCSAGASGGSEEKADGATPVTLMLNWYPYGEHAPFYYGVEKGIFEDHGIDLTIKAGQGSTKTAQAVGQKQVDFGWADTPAVMANIDKGVAIKSVGVFLQTTPSAVQVFSDSGITSPKDLKGKTIAVSAGDAPTTTFPAYLEAVGLSESDVKQQNLDAAGKIAAMLSGQVDGLIGFAHDQGPTIADKSGKKITYLRYSDAGLNFYSNGLIAPDDTISNDPDLVKAMVAATSEAFTAAAEDPEGAVAAMDGKDPQMPNKSVLLDQWKETIKLLHTDATKDAAPGVNDEGDWTSTIEVLATAGLIEKAGDVSTYFDSSFAPKG</sequence>
<dbReference type="OrthoDB" id="7808807at2"/>
<keyword evidence="1" id="KW-0732">Signal</keyword>
<dbReference type="AlphaFoldDB" id="A0A1H4J6Q4"/>
<organism evidence="3 4">
    <name type="scientific">Paramicrobacterium humi</name>
    <dbReference type="NCBI Taxonomy" id="640635"/>
    <lineage>
        <taxon>Bacteria</taxon>
        <taxon>Bacillati</taxon>
        <taxon>Actinomycetota</taxon>
        <taxon>Actinomycetes</taxon>
        <taxon>Micrococcales</taxon>
        <taxon>Microbacteriaceae</taxon>
        <taxon>Paramicrobacterium</taxon>
    </lineage>
</organism>
<feature type="chain" id="PRO_5011731160" evidence="1">
    <location>
        <begin position="29"/>
        <end position="342"/>
    </location>
</feature>
<dbReference type="RefSeq" id="WP_091179543.1">
    <property type="nucleotide sequence ID" value="NZ_FNRY01000001.1"/>
</dbReference>
<dbReference type="PROSITE" id="PS51257">
    <property type="entry name" value="PROKAR_LIPOPROTEIN"/>
    <property type="match status" value="1"/>
</dbReference>
<keyword evidence="4" id="KW-1185">Reference proteome</keyword>
<proteinExistence type="predicted"/>
<feature type="domain" description="SsuA/THI5-like" evidence="2">
    <location>
        <begin position="53"/>
        <end position="265"/>
    </location>
</feature>
<dbReference type="InterPro" id="IPR015168">
    <property type="entry name" value="SsuA/THI5"/>
</dbReference>
<gene>
    <name evidence="3" type="ORF">SAMN04489806_0526</name>
</gene>
<dbReference type="PANTHER" id="PTHR31528">
    <property type="entry name" value="4-AMINO-5-HYDROXYMETHYL-2-METHYLPYRIMIDINE PHOSPHATE SYNTHASE THI11-RELATED"/>
    <property type="match status" value="1"/>
</dbReference>
<evidence type="ECO:0000313" key="3">
    <source>
        <dbReference type="EMBL" id="SEB42019.1"/>
    </source>
</evidence>
<name>A0A1H4J6Q4_9MICO</name>
<evidence type="ECO:0000256" key="1">
    <source>
        <dbReference type="SAM" id="SignalP"/>
    </source>
</evidence>
<accession>A0A1H4J6Q4</accession>
<dbReference type="Proteomes" id="UP000199183">
    <property type="component" value="Unassembled WGS sequence"/>
</dbReference>
<dbReference type="InterPro" id="IPR027939">
    <property type="entry name" value="NMT1/THI5"/>
</dbReference>
<dbReference type="GO" id="GO:0009228">
    <property type="term" value="P:thiamine biosynthetic process"/>
    <property type="evidence" value="ECO:0007669"/>
    <property type="project" value="InterPro"/>
</dbReference>
<dbReference type="Gene3D" id="3.40.190.10">
    <property type="entry name" value="Periplasmic binding protein-like II"/>
    <property type="match status" value="2"/>
</dbReference>
<dbReference type="STRING" id="640635.SAMN04489806_0526"/>